<dbReference type="Proteomes" id="UP000003973">
    <property type="component" value="Unassembled WGS sequence"/>
</dbReference>
<proteinExistence type="predicted"/>
<reference evidence="3" key="1">
    <citation type="submission" date="2011-10" db="EMBL/GenBank/DDBJ databases">
        <title>The Genome Sequence of Oxalobacter formigenes HOxBLS.</title>
        <authorList>
            <consortium name="The Broad Institute Genome Sequencing Platform"/>
            <person name="Earl A."/>
            <person name="Ward D."/>
            <person name="Feldgarden M."/>
            <person name="Gevers D."/>
            <person name="Allison M.J."/>
            <person name="Humphrey S."/>
            <person name="Young S.K."/>
            <person name="Zeng Q."/>
            <person name="Gargeya S."/>
            <person name="Fitzgerald M."/>
            <person name="Haas B."/>
            <person name="Abouelleil A."/>
            <person name="Alvarado L."/>
            <person name="Arachchi H.M."/>
            <person name="Berlin A."/>
            <person name="Brown A."/>
            <person name="Chapman S.B."/>
            <person name="Chen Z."/>
            <person name="Dunbar C."/>
            <person name="Freedman E."/>
            <person name="Gearin G."/>
            <person name="Goldberg J."/>
            <person name="Griggs A."/>
            <person name="Gujja S."/>
            <person name="Heiman D."/>
            <person name="Howarth C."/>
            <person name="Larson L."/>
            <person name="Lui A."/>
            <person name="MacDonald P.J.P."/>
            <person name="Montmayeur A."/>
            <person name="Murphy C."/>
            <person name="Neiman D."/>
            <person name="Pearson M."/>
            <person name="Priest M."/>
            <person name="Roberts A."/>
            <person name="Saif S."/>
            <person name="Shea T."/>
            <person name="Shenoy N."/>
            <person name="Sisk P."/>
            <person name="Stolte C."/>
            <person name="Sykes S."/>
            <person name="Wortman J."/>
            <person name="Nusbaum C."/>
            <person name="Birren B."/>
        </authorList>
    </citation>
    <scope>NUCLEOTIDE SEQUENCE [LARGE SCALE GENOMIC DNA]</scope>
    <source>
        <strain evidence="3">HOxBLS</strain>
    </source>
</reference>
<dbReference type="AlphaFoldDB" id="C3X1R9"/>
<dbReference type="EMBL" id="ACDP02000029">
    <property type="protein sequence ID" value="EEO27155.2"/>
    <property type="molecule type" value="Genomic_DNA"/>
</dbReference>
<gene>
    <name evidence="3" type="ORF">OFAG_00308</name>
</gene>
<name>C3X1R9_9BURK</name>
<dbReference type="Gene3D" id="1.10.260.40">
    <property type="entry name" value="lambda repressor-like DNA-binding domains"/>
    <property type="match status" value="1"/>
</dbReference>
<dbReference type="GO" id="GO:0005829">
    <property type="term" value="C:cytosol"/>
    <property type="evidence" value="ECO:0007669"/>
    <property type="project" value="TreeGrafter"/>
</dbReference>
<dbReference type="RefSeq" id="WP_020995290.1">
    <property type="nucleotide sequence ID" value="NZ_CABMNL010000001.1"/>
</dbReference>
<accession>C3X1R9</accession>
<dbReference type="GO" id="GO:0003700">
    <property type="term" value="F:DNA-binding transcription factor activity"/>
    <property type="evidence" value="ECO:0007669"/>
    <property type="project" value="TreeGrafter"/>
</dbReference>
<keyword evidence="1" id="KW-0238">DNA-binding</keyword>
<dbReference type="PROSITE" id="PS50943">
    <property type="entry name" value="HTH_CROC1"/>
    <property type="match status" value="1"/>
</dbReference>
<protein>
    <recommendedName>
        <fullName evidence="2">HTH cro/C1-type domain-containing protein</fullName>
    </recommendedName>
</protein>
<dbReference type="eggNOG" id="COG1396">
    <property type="taxonomic scope" value="Bacteria"/>
</dbReference>
<dbReference type="CDD" id="cd00093">
    <property type="entry name" value="HTH_XRE"/>
    <property type="match status" value="1"/>
</dbReference>
<dbReference type="SMART" id="SM00530">
    <property type="entry name" value="HTH_XRE"/>
    <property type="match status" value="1"/>
</dbReference>
<dbReference type="PANTHER" id="PTHR46797:SF1">
    <property type="entry name" value="METHYLPHOSPHONATE SYNTHASE"/>
    <property type="match status" value="1"/>
</dbReference>
<dbReference type="Pfam" id="PF01381">
    <property type="entry name" value="HTH_3"/>
    <property type="match status" value="1"/>
</dbReference>
<dbReference type="InterPro" id="IPR010982">
    <property type="entry name" value="Lambda_DNA-bd_dom_sf"/>
</dbReference>
<evidence type="ECO:0000313" key="3">
    <source>
        <dbReference type="EMBL" id="EEO27155.2"/>
    </source>
</evidence>
<dbReference type="InterPro" id="IPR050807">
    <property type="entry name" value="TransReg_Diox_bact_type"/>
</dbReference>
<dbReference type="InterPro" id="IPR001387">
    <property type="entry name" value="Cro/C1-type_HTH"/>
</dbReference>
<evidence type="ECO:0000256" key="1">
    <source>
        <dbReference type="ARBA" id="ARBA00023125"/>
    </source>
</evidence>
<evidence type="ECO:0000313" key="4">
    <source>
        <dbReference type="Proteomes" id="UP000003973"/>
    </source>
</evidence>
<dbReference type="PANTHER" id="PTHR46797">
    <property type="entry name" value="HTH-TYPE TRANSCRIPTIONAL REGULATOR"/>
    <property type="match status" value="1"/>
</dbReference>
<dbReference type="SUPFAM" id="SSF47413">
    <property type="entry name" value="lambda repressor-like DNA-binding domains"/>
    <property type="match status" value="1"/>
</dbReference>
<organism evidence="3 4">
    <name type="scientific">Oxalobacter paraformigenes</name>
    <dbReference type="NCBI Taxonomy" id="556268"/>
    <lineage>
        <taxon>Bacteria</taxon>
        <taxon>Pseudomonadati</taxon>
        <taxon>Pseudomonadota</taxon>
        <taxon>Betaproteobacteria</taxon>
        <taxon>Burkholderiales</taxon>
        <taxon>Oxalobacteraceae</taxon>
        <taxon>Oxalobacter</taxon>
    </lineage>
</organism>
<dbReference type="HOGENOM" id="CLU_1775598_0_0_4"/>
<feature type="domain" description="HTH cro/C1-type" evidence="2">
    <location>
        <begin position="68"/>
        <end position="122"/>
    </location>
</feature>
<dbReference type="GO" id="GO:0003677">
    <property type="term" value="F:DNA binding"/>
    <property type="evidence" value="ECO:0007669"/>
    <property type="project" value="UniProtKB-KW"/>
</dbReference>
<sequence>MSLSFPNIIEKRESTSESVFLRSEDIVVMKKMPRRLKRQWLEANDPSYKRRMEKARRELSESLEEITLQKLRLSKGLSQTQLAKLVGTTQPHLAKIEARQVSIYGETLKRLADVLDVEMETIYELTRKAETIDTKESEDNTNYFSF</sequence>
<keyword evidence="4" id="KW-1185">Reference proteome</keyword>
<evidence type="ECO:0000259" key="2">
    <source>
        <dbReference type="PROSITE" id="PS50943"/>
    </source>
</evidence>
<comment type="caution">
    <text evidence="3">The sequence shown here is derived from an EMBL/GenBank/DDBJ whole genome shotgun (WGS) entry which is preliminary data.</text>
</comment>